<evidence type="ECO:0000256" key="1">
    <source>
        <dbReference type="SAM" id="MobiDB-lite"/>
    </source>
</evidence>
<dbReference type="Proteomes" id="UP000235371">
    <property type="component" value="Unassembled WGS sequence"/>
</dbReference>
<dbReference type="OrthoDB" id="3532066at2759"/>
<dbReference type="GeneID" id="36590895"/>
<gene>
    <name evidence="2" type="ORF">K444DRAFT_627552</name>
</gene>
<dbReference type="RefSeq" id="XP_024739559.1">
    <property type="nucleotide sequence ID" value="XM_024882818.1"/>
</dbReference>
<sequence>MPPIITSRKDIYAMEQDPPMAGNTAKKRHREDESDSPPQTQQKRSRRTIESSDEEDPEEDSDEEPSSDEETSSGEGYRKSKPKPKPKPKKRGRKAKPQKSTKPKLNPKPRPNLKRNQKGKQSTAVPVERSSSESWWSSSGEENDNQEELDIPDQKSNFQPDIQYNEYWTEGKERRLRKDWSPDDDFIIEKSYADEISLWRKTTIIFKCAPQDLVEADVGVQPGGLITNKQTGTKWRKNPNWSQKFCIAMSTIICLPFWKGKPEFFRYVLRKALHLRVGTGDEKRRAPPLPSDDNIYVNAMLDRIQEQVVEAGIVGEDNLHHLRTIIQNEIERRMTPEHWNFHKYLKVVKTGERVTDNDDSCKLQLCDLDNIQSAWNLYTKTEKLQLPTMEQYRDNFNTSNPNRGFVSLGNTQARQDNFKSWEKEWMLKVRRDSQIQENVRLHENRRQASEEQQVDDEMQFDGGAK</sequence>
<name>A0A2J6TI05_9HELO</name>
<organism evidence="2 3">
    <name type="scientific">Hyaloscypha bicolor E</name>
    <dbReference type="NCBI Taxonomy" id="1095630"/>
    <lineage>
        <taxon>Eukaryota</taxon>
        <taxon>Fungi</taxon>
        <taxon>Dikarya</taxon>
        <taxon>Ascomycota</taxon>
        <taxon>Pezizomycotina</taxon>
        <taxon>Leotiomycetes</taxon>
        <taxon>Helotiales</taxon>
        <taxon>Hyaloscyphaceae</taxon>
        <taxon>Hyaloscypha</taxon>
        <taxon>Hyaloscypha bicolor</taxon>
    </lineage>
</organism>
<evidence type="ECO:0000313" key="3">
    <source>
        <dbReference type="Proteomes" id="UP000235371"/>
    </source>
</evidence>
<evidence type="ECO:0000313" key="2">
    <source>
        <dbReference type="EMBL" id="PMD62655.1"/>
    </source>
</evidence>
<accession>A0A2J6TI05</accession>
<feature type="compositionally biased region" description="Acidic residues" evidence="1">
    <location>
        <begin position="51"/>
        <end position="72"/>
    </location>
</feature>
<proteinExistence type="predicted"/>
<feature type="compositionally biased region" description="Basic residues" evidence="1">
    <location>
        <begin position="79"/>
        <end position="118"/>
    </location>
</feature>
<feature type="compositionally biased region" description="Acidic residues" evidence="1">
    <location>
        <begin position="141"/>
        <end position="151"/>
    </location>
</feature>
<feature type="region of interest" description="Disordered" evidence="1">
    <location>
        <begin position="1"/>
        <end position="162"/>
    </location>
</feature>
<feature type="region of interest" description="Disordered" evidence="1">
    <location>
        <begin position="444"/>
        <end position="465"/>
    </location>
</feature>
<dbReference type="EMBL" id="KZ613783">
    <property type="protein sequence ID" value="PMD62655.1"/>
    <property type="molecule type" value="Genomic_DNA"/>
</dbReference>
<protein>
    <submittedName>
        <fullName evidence="2">Uncharacterized protein</fullName>
    </submittedName>
</protein>
<reference evidence="2 3" key="1">
    <citation type="submission" date="2016-04" db="EMBL/GenBank/DDBJ databases">
        <title>A degradative enzymes factory behind the ericoid mycorrhizal symbiosis.</title>
        <authorList>
            <consortium name="DOE Joint Genome Institute"/>
            <person name="Martino E."/>
            <person name="Morin E."/>
            <person name="Grelet G."/>
            <person name="Kuo A."/>
            <person name="Kohler A."/>
            <person name="Daghino S."/>
            <person name="Barry K."/>
            <person name="Choi C."/>
            <person name="Cichocki N."/>
            <person name="Clum A."/>
            <person name="Copeland A."/>
            <person name="Hainaut M."/>
            <person name="Haridas S."/>
            <person name="Labutti K."/>
            <person name="Lindquist E."/>
            <person name="Lipzen A."/>
            <person name="Khouja H.-R."/>
            <person name="Murat C."/>
            <person name="Ohm R."/>
            <person name="Olson A."/>
            <person name="Spatafora J."/>
            <person name="Veneault-Fourrey C."/>
            <person name="Henrissat B."/>
            <person name="Grigoriev I."/>
            <person name="Martin F."/>
            <person name="Perotto S."/>
        </authorList>
    </citation>
    <scope>NUCLEOTIDE SEQUENCE [LARGE SCALE GENOMIC DNA]</scope>
    <source>
        <strain evidence="2 3">E</strain>
    </source>
</reference>
<keyword evidence="3" id="KW-1185">Reference proteome</keyword>
<dbReference type="AlphaFoldDB" id="A0A2J6TI05"/>
<dbReference type="InParanoid" id="A0A2J6TI05"/>